<evidence type="ECO:0000256" key="8">
    <source>
        <dbReference type="PIRSR" id="PIRSR005096-3"/>
    </source>
</evidence>
<keyword evidence="4 5" id="KW-0119">Carbohydrate metabolism</keyword>
<feature type="active site" description="Proton acceptor" evidence="6">
    <location>
        <position position="295"/>
    </location>
</feature>
<evidence type="ECO:0000313" key="10">
    <source>
        <dbReference type="Proteomes" id="UP000681075"/>
    </source>
</evidence>
<comment type="similarity">
    <text evidence="2 5">Belongs to the aldose epimerase family.</text>
</comment>
<comment type="catalytic activity">
    <reaction evidence="5">
        <text>alpha-D-glucose = beta-D-glucose</text>
        <dbReference type="Rhea" id="RHEA:10264"/>
        <dbReference type="ChEBI" id="CHEBI:15903"/>
        <dbReference type="ChEBI" id="CHEBI:17925"/>
        <dbReference type="EC" id="5.1.3.3"/>
    </reaction>
</comment>
<reference evidence="9" key="1">
    <citation type="submission" date="2021-02" db="EMBL/GenBank/DDBJ databases">
        <title>Genome sequence of Rhodospirillales sp. strain TMPK1 isolated from soil.</title>
        <authorList>
            <person name="Nakai R."/>
            <person name="Kusada H."/>
            <person name="Tamaki H."/>
        </authorList>
    </citation>
    <scope>NUCLEOTIDE SEQUENCE</scope>
    <source>
        <strain evidence="9">TMPK1</strain>
    </source>
</reference>
<dbReference type="NCBIfam" id="NF008277">
    <property type="entry name" value="PRK11055.1"/>
    <property type="match status" value="1"/>
</dbReference>
<organism evidence="9 10">
    <name type="scientific">Roseiterribacter gracilis</name>
    <dbReference type="NCBI Taxonomy" id="2812848"/>
    <lineage>
        <taxon>Bacteria</taxon>
        <taxon>Pseudomonadati</taxon>
        <taxon>Pseudomonadota</taxon>
        <taxon>Alphaproteobacteria</taxon>
        <taxon>Rhodospirillales</taxon>
        <taxon>Roseiterribacteraceae</taxon>
        <taxon>Roseiterribacter</taxon>
    </lineage>
</organism>
<evidence type="ECO:0000256" key="4">
    <source>
        <dbReference type="ARBA" id="ARBA00023277"/>
    </source>
</evidence>
<feature type="active site" description="Proton donor" evidence="6">
    <location>
        <position position="165"/>
    </location>
</feature>
<evidence type="ECO:0000256" key="1">
    <source>
        <dbReference type="ARBA" id="ARBA00005028"/>
    </source>
</evidence>
<protein>
    <recommendedName>
        <fullName evidence="5">Aldose 1-epimerase</fullName>
        <ecNumber evidence="5">5.1.3.3</ecNumber>
    </recommendedName>
</protein>
<dbReference type="GO" id="GO:0004034">
    <property type="term" value="F:aldose 1-epimerase activity"/>
    <property type="evidence" value="ECO:0007669"/>
    <property type="project" value="UniProtKB-EC"/>
</dbReference>
<dbReference type="PANTHER" id="PTHR10091:SF0">
    <property type="entry name" value="GALACTOSE MUTAROTASE"/>
    <property type="match status" value="1"/>
</dbReference>
<dbReference type="GO" id="GO:0006006">
    <property type="term" value="P:glucose metabolic process"/>
    <property type="evidence" value="ECO:0007669"/>
    <property type="project" value="TreeGrafter"/>
</dbReference>
<dbReference type="Gene3D" id="2.70.98.10">
    <property type="match status" value="1"/>
</dbReference>
<feature type="binding site" evidence="8">
    <location>
        <begin position="67"/>
        <end position="68"/>
    </location>
    <ligand>
        <name>beta-D-galactose</name>
        <dbReference type="ChEBI" id="CHEBI:27667"/>
    </ligand>
</feature>
<feature type="binding site" evidence="8">
    <location>
        <begin position="165"/>
        <end position="167"/>
    </location>
    <ligand>
        <name>beta-D-galactose</name>
        <dbReference type="ChEBI" id="CHEBI:27667"/>
    </ligand>
</feature>
<dbReference type="InterPro" id="IPR008183">
    <property type="entry name" value="Aldose_1/G6P_1-epimerase"/>
</dbReference>
<dbReference type="GO" id="GO:0030246">
    <property type="term" value="F:carbohydrate binding"/>
    <property type="evidence" value="ECO:0007669"/>
    <property type="project" value="InterPro"/>
</dbReference>
<evidence type="ECO:0000256" key="2">
    <source>
        <dbReference type="ARBA" id="ARBA00006206"/>
    </source>
</evidence>
<dbReference type="InterPro" id="IPR015443">
    <property type="entry name" value="Aldose_1-epimerase"/>
</dbReference>
<dbReference type="Pfam" id="PF01263">
    <property type="entry name" value="Aldose_epim"/>
    <property type="match status" value="1"/>
</dbReference>
<dbReference type="InterPro" id="IPR011013">
    <property type="entry name" value="Gal_mutarotase_sf_dom"/>
</dbReference>
<comment type="caution">
    <text evidence="9">The sequence shown here is derived from an EMBL/GenBank/DDBJ whole genome shotgun (WGS) entry which is preliminary data.</text>
</comment>
<dbReference type="EC" id="5.1.3.3" evidence="5"/>
<name>A0A8S8XDG6_9PROT</name>
<dbReference type="GO" id="GO:0033499">
    <property type="term" value="P:galactose catabolic process via UDP-galactose, Leloir pathway"/>
    <property type="evidence" value="ECO:0007669"/>
    <property type="project" value="TreeGrafter"/>
</dbReference>
<keyword evidence="3 5" id="KW-0413">Isomerase</keyword>
<sequence>MTPIKSISLSNTHGMRVDILDLGGIVSGIHVPDRDGRIENVVLGFDDHAAYHGDHPYFGGLIGRCANRIAGARFNLDGRDYVLSANDGPHSLHGGADGFDKRTWRIEEADERSVLLSLVSADGDQGFPGNLGATVRYSVSSTHNELCIDFEATTDRPTLVNLTAHSYFNLAGSGDIRGHELSIAADSYTPVDGGLIPTGEIRNVSGTCFDLRRPRVLSEVLDAAALRQTRGYDQNFVLRGNGGPAARLVHRASGRVLDVKTTEPGLQLYTGNQLNGSVIGRGGVAYPRHAGLCLEPQRFPDAPHHPSFPSVRLDPGEVYHAATHYVFGIAD</sequence>
<feature type="binding site" evidence="7">
    <location>
        <position position="233"/>
    </location>
    <ligand>
        <name>beta-D-galactose</name>
        <dbReference type="ChEBI" id="CHEBI:27667"/>
    </ligand>
</feature>
<keyword evidence="10" id="KW-1185">Reference proteome</keyword>
<evidence type="ECO:0000256" key="5">
    <source>
        <dbReference type="PIRNR" id="PIRNR005096"/>
    </source>
</evidence>
<dbReference type="AlphaFoldDB" id="A0A8S8XDG6"/>
<evidence type="ECO:0000256" key="3">
    <source>
        <dbReference type="ARBA" id="ARBA00023235"/>
    </source>
</evidence>
<evidence type="ECO:0000313" key="9">
    <source>
        <dbReference type="EMBL" id="GIL39345.1"/>
    </source>
</evidence>
<evidence type="ECO:0000256" key="6">
    <source>
        <dbReference type="PIRSR" id="PIRSR005096-1"/>
    </source>
</evidence>
<dbReference type="RefSeq" id="WP_420242452.1">
    <property type="nucleotide sequence ID" value="NZ_BOPV01000001.1"/>
</dbReference>
<dbReference type="Proteomes" id="UP000681075">
    <property type="component" value="Unassembled WGS sequence"/>
</dbReference>
<dbReference type="SUPFAM" id="SSF74650">
    <property type="entry name" value="Galactose mutarotase-like"/>
    <property type="match status" value="1"/>
</dbReference>
<dbReference type="CDD" id="cd09019">
    <property type="entry name" value="galactose_mutarotase_like"/>
    <property type="match status" value="1"/>
</dbReference>
<dbReference type="PIRSF" id="PIRSF005096">
    <property type="entry name" value="GALM"/>
    <property type="match status" value="1"/>
</dbReference>
<comment type="pathway">
    <text evidence="1 5">Carbohydrate metabolism; hexose metabolism.</text>
</comment>
<dbReference type="GO" id="GO:0005737">
    <property type="term" value="C:cytoplasm"/>
    <property type="evidence" value="ECO:0007669"/>
    <property type="project" value="TreeGrafter"/>
</dbReference>
<accession>A0A8S8XDG6</accession>
<dbReference type="InterPro" id="IPR047215">
    <property type="entry name" value="Galactose_mutarotase-like"/>
</dbReference>
<proteinExistence type="inferred from homology"/>
<dbReference type="EMBL" id="BOPV01000001">
    <property type="protein sequence ID" value="GIL39345.1"/>
    <property type="molecule type" value="Genomic_DNA"/>
</dbReference>
<dbReference type="PANTHER" id="PTHR10091">
    <property type="entry name" value="ALDOSE-1-EPIMERASE"/>
    <property type="match status" value="1"/>
</dbReference>
<dbReference type="InterPro" id="IPR014718">
    <property type="entry name" value="GH-type_carb-bd"/>
</dbReference>
<gene>
    <name evidence="9" type="ORF">TMPK1_15820</name>
</gene>
<evidence type="ECO:0000256" key="7">
    <source>
        <dbReference type="PIRSR" id="PIRSR005096-2"/>
    </source>
</evidence>